<dbReference type="SUPFAM" id="SSF52374">
    <property type="entry name" value="Nucleotidylyl transferase"/>
    <property type="match status" value="1"/>
</dbReference>
<dbReference type="GO" id="GO:0005829">
    <property type="term" value="C:cytosol"/>
    <property type="evidence" value="ECO:0007669"/>
    <property type="project" value="TreeGrafter"/>
</dbReference>
<reference evidence="16 17" key="1">
    <citation type="submission" date="2019-01" db="EMBL/GenBank/DDBJ databases">
        <title>Bacillus sp. M5HDSG1-1, whole genome shotgun sequence.</title>
        <authorList>
            <person name="Tuo L."/>
        </authorList>
    </citation>
    <scope>NUCLEOTIDE SEQUENCE [LARGE SCALE GENOMIC DNA]</scope>
    <source>
        <strain evidence="16 17">M5HDSG1-1</strain>
    </source>
</reference>
<dbReference type="EC" id="6.1.1.9" evidence="12"/>
<dbReference type="FunFam" id="3.90.740.10:FF:000005">
    <property type="entry name" value="Valine--tRNA ligase, mitochondrial"/>
    <property type="match status" value="1"/>
</dbReference>
<dbReference type="Pfam" id="PF10458">
    <property type="entry name" value="Val_tRNA-synt_C"/>
    <property type="match status" value="1"/>
</dbReference>
<dbReference type="FunFam" id="3.40.50.620:FF:000032">
    <property type="entry name" value="Valine--tRNA ligase"/>
    <property type="match status" value="1"/>
</dbReference>
<dbReference type="EMBL" id="RZTZ01000002">
    <property type="protein sequence ID" value="RVT65055.1"/>
    <property type="molecule type" value="Genomic_DNA"/>
</dbReference>
<dbReference type="RefSeq" id="WP_127737229.1">
    <property type="nucleotide sequence ID" value="NZ_CAJCKN010000023.1"/>
</dbReference>
<comment type="subcellular location">
    <subcellularLocation>
        <location evidence="1 12">Cytoplasm</location>
    </subcellularLocation>
</comment>
<keyword evidence="9 12" id="KW-0030">Aminoacyl-tRNA synthetase</keyword>
<dbReference type="GO" id="GO:0002161">
    <property type="term" value="F:aminoacyl-tRNA deacylase activity"/>
    <property type="evidence" value="ECO:0007669"/>
    <property type="project" value="InterPro"/>
</dbReference>
<dbReference type="NCBIfam" id="NF004349">
    <property type="entry name" value="PRK05729.1"/>
    <property type="match status" value="1"/>
</dbReference>
<evidence type="ECO:0000259" key="15">
    <source>
        <dbReference type="Pfam" id="PF10458"/>
    </source>
</evidence>
<evidence type="ECO:0000256" key="8">
    <source>
        <dbReference type="ARBA" id="ARBA00023054"/>
    </source>
</evidence>
<dbReference type="Gene3D" id="1.10.730.10">
    <property type="entry name" value="Isoleucyl-tRNA Synthetase, Domain 1"/>
    <property type="match status" value="1"/>
</dbReference>
<feature type="short sequence motif" description="'KMSKS' region" evidence="12">
    <location>
        <begin position="526"/>
        <end position="530"/>
    </location>
</feature>
<evidence type="ECO:0000256" key="12">
    <source>
        <dbReference type="HAMAP-Rule" id="MF_02004"/>
    </source>
</evidence>
<dbReference type="Gene3D" id="1.10.287.380">
    <property type="entry name" value="Valyl-tRNA synthetase, C-terminal domain"/>
    <property type="match status" value="1"/>
</dbReference>
<dbReference type="SUPFAM" id="SSF47323">
    <property type="entry name" value="Anticodon-binding domain of a subclass of class I aminoacyl-tRNA synthetases"/>
    <property type="match status" value="1"/>
</dbReference>
<dbReference type="SUPFAM" id="SSF46589">
    <property type="entry name" value="tRNA-binding arm"/>
    <property type="match status" value="1"/>
</dbReference>
<evidence type="ECO:0000256" key="4">
    <source>
        <dbReference type="ARBA" id="ARBA00022598"/>
    </source>
</evidence>
<keyword evidence="3 12" id="KW-0963">Cytoplasm</keyword>
<comment type="domain">
    <text evidence="12">ValRS has two distinct active sites: one for aminoacylation and one for editing. The misactivated threonine is translocated from the active site to the editing site.</text>
</comment>
<feature type="binding site" evidence="12">
    <location>
        <position position="529"/>
    </location>
    <ligand>
        <name>ATP</name>
        <dbReference type="ChEBI" id="CHEBI:30616"/>
    </ligand>
</feature>
<dbReference type="GO" id="GO:0004832">
    <property type="term" value="F:valine-tRNA ligase activity"/>
    <property type="evidence" value="ECO:0007669"/>
    <property type="project" value="UniProtKB-UniRule"/>
</dbReference>
<feature type="coiled-coil region" evidence="12">
    <location>
        <begin position="813"/>
        <end position="840"/>
    </location>
</feature>
<evidence type="ECO:0000256" key="3">
    <source>
        <dbReference type="ARBA" id="ARBA00022490"/>
    </source>
</evidence>
<dbReference type="GO" id="GO:0005524">
    <property type="term" value="F:ATP binding"/>
    <property type="evidence" value="ECO:0007669"/>
    <property type="project" value="UniProtKB-UniRule"/>
</dbReference>
<dbReference type="PRINTS" id="PR00986">
    <property type="entry name" value="TRNASYNTHVAL"/>
</dbReference>
<comment type="similarity">
    <text evidence="11 12">Belongs to the class-I aminoacyl-tRNA synthetase family. ValS type 1 subfamily.</text>
</comment>
<proteinExistence type="inferred from homology"/>
<dbReference type="InterPro" id="IPR001412">
    <property type="entry name" value="aa-tRNA-synth_I_CS"/>
</dbReference>
<evidence type="ECO:0000259" key="14">
    <source>
        <dbReference type="Pfam" id="PF08264"/>
    </source>
</evidence>
<dbReference type="FunFam" id="1.10.730.10:FF:000014">
    <property type="entry name" value="Valine--tRNA ligase"/>
    <property type="match status" value="1"/>
</dbReference>
<comment type="catalytic activity">
    <reaction evidence="10 12">
        <text>tRNA(Val) + L-valine + ATP = L-valyl-tRNA(Val) + AMP + diphosphate</text>
        <dbReference type="Rhea" id="RHEA:10704"/>
        <dbReference type="Rhea" id="RHEA-COMP:9672"/>
        <dbReference type="Rhea" id="RHEA-COMP:9708"/>
        <dbReference type="ChEBI" id="CHEBI:30616"/>
        <dbReference type="ChEBI" id="CHEBI:33019"/>
        <dbReference type="ChEBI" id="CHEBI:57762"/>
        <dbReference type="ChEBI" id="CHEBI:78442"/>
        <dbReference type="ChEBI" id="CHEBI:78537"/>
        <dbReference type="ChEBI" id="CHEBI:456215"/>
        <dbReference type="EC" id="6.1.1.9"/>
    </reaction>
</comment>
<comment type="subunit">
    <text evidence="2 12">Monomer.</text>
</comment>
<keyword evidence="4 12" id="KW-0436">Ligase</keyword>
<dbReference type="Gene3D" id="3.90.740.10">
    <property type="entry name" value="Valyl/Leucyl/Isoleucyl-tRNA synthetase, editing domain"/>
    <property type="match status" value="1"/>
</dbReference>
<feature type="domain" description="Aminoacyl-tRNA synthetase class Ia" evidence="13">
    <location>
        <begin position="21"/>
        <end position="566"/>
    </location>
</feature>
<organism evidence="16 17">
    <name type="scientific">Niallia taxi</name>
    <dbReference type="NCBI Taxonomy" id="2499688"/>
    <lineage>
        <taxon>Bacteria</taxon>
        <taxon>Bacillati</taxon>
        <taxon>Bacillota</taxon>
        <taxon>Bacilli</taxon>
        <taxon>Bacillales</taxon>
        <taxon>Bacillaceae</taxon>
        <taxon>Niallia</taxon>
    </lineage>
</organism>
<feature type="domain" description="Valyl-tRNA synthetase tRNA-binding arm" evidence="15">
    <location>
        <begin position="816"/>
        <end position="880"/>
    </location>
</feature>
<dbReference type="InterPro" id="IPR013155">
    <property type="entry name" value="M/V/L/I-tRNA-synth_anticd-bd"/>
</dbReference>
<evidence type="ECO:0000256" key="9">
    <source>
        <dbReference type="ARBA" id="ARBA00023146"/>
    </source>
</evidence>
<sequence length="883" mass="102052">METNELSMPTKYDPQSIEKGRYDWWLQGKFFEAKSDEEKQPYTIVIPPPNVTGKLHLGHAWDTTLQDILTRMKRMQGYDVLWLPGMDHAGIATQAKVEEKLRANNISRYDLGREKFVEETWKWKEEYASHIREQWSKLGLGLDYSRERFTLDEGLSKAVREVFVSLYNKGLIYRGEYIINWDPATKTALSDIEVIYKDVQGAFYHMKYPLADGSGYIEVATTRPETMLGDSGVAVNPKDERYQHLIGKTVILPIVGREIPIVADDYVEMDFGSGAVKMTPAHDPNDFEVGNRHNLERILVMNEDGTMNERAGKYEGMDRFECRKQIVKDLQDAGVLFKIEEHMHSVGHSERSGAVVEPYLSTQWFVKMQPLADAAIELQNNEEEKVQFVPNRFENTYLHWMENIRDWCISRQLWWGHRIPAWYHKETGEVYVNHEAPSDIENWEQDTDVLDTWFSSALWPFSTLDWPDTEAVDFKRYYPTAALVTGYDIIFFWVSRMIFQGLEFTGQRPFNDVLIHGLVRDEQGRKMSKSLGNGVDPMDVIAQYGADSLRYFLSTGSSPGQDLRFSMEKVESTWNFANKIWNASRFALMNMNGLTFEEIDLSGEKSVADKWILTRLNETIETVTRLSDRYEFGEVGRILYNFIWDDFCDWYIEMAKLPLYGEDEAAKLTTRSILAYVLDNTMRLLHPFMPFITEEIWQNLPHKGESITTAAWPEVNTSFTDNKAANDMKLLVEIIRSVRNSRAEVNTPMSKKINILLKSQDDTIKATLAENKAYIERFCNPEELEIATDIVIPDKAMTSVITGVEIILPLEGLINMEEEIARLTKELDKWTKEVDRVQKKLSNEGFVKKAPEKVITEEKAKEQDYLQKKATVEARIKELKGDA</sequence>
<evidence type="ECO:0000256" key="10">
    <source>
        <dbReference type="ARBA" id="ARBA00047552"/>
    </source>
</evidence>
<dbReference type="InterPro" id="IPR010978">
    <property type="entry name" value="tRNA-bd_arm"/>
</dbReference>
<evidence type="ECO:0000256" key="7">
    <source>
        <dbReference type="ARBA" id="ARBA00022917"/>
    </source>
</evidence>
<feature type="short sequence motif" description="'HIGH' region" evidence="12">
    <location>
        <begin position="49"/>
        <end position="59"/>
    </location>
</feature>
<comment type="caution">
    <text evidence="16">The sequence shown here is derived from an EMBL/GenBank/DDBJ whole genome shotgun (WGS) entry which is preliminary data.</text>
</comment>
<dbReference type="InterPro" id="IPR002303">
    <property type="entry name" value="Valyl-tRNA_ligase"/>
</dbReference>
<dbReference type="PANTHER" id="PTHR11946:SF93">
    <property type="entry name" value="VALINE--TRNA LIGASE, CHLOROPLASTIC_MITOCHONDRIAL 2"/>
    <property type="match status" value="1"/>
</dbReference>
<evidence type="ECO:0000256" key="1">
    <source>
        <dbReference type="ARBA" id="ARBA00004496"/>
    </source>
</evidence>
<dbReference type="HAMAP" id="MF_02004">
    <property type="entry name" value="Val_tRNA_synth_type1"/>
    <property type="match status" value="1"/>
</dbReference>
<dbReference type="Pfam" id="PF00133">
    <property type="entry name" value="tRNA-synt_1"/>
    <property type="match status" value="1"/>
</dbReference>
<evidence type="ECO:0000313" key="17">
    <source>
        <dbReference type="Proteomes" id="UP000288024"/>
    </source>
</evidence>
<dbReference type="InterPro" id="IPR033705">
    <property type="entry name" value="Anticodon_Ia_Val"/>
</dbReference>
<keyword evidence="17" id="KW-1185">Reference proteome</keyword>
<accession>A0A3S2W5B0</accession>
<dbReference type="GeneID" id="87616086"/>
<dbReference type="InterPro" id="IPR002300">
    <property type="entry name" value="aa-tRNA-synth_Ia"/>
</dbReference>
<evidence type="ECO:0000256" key="2">
    <source>
        <dbReference type="ARBA" id="ARBA00011245"/>
    </source>
</evidence>
<dbReference type="InterPro" id="IPR037118">
    <property type="entry name" value="Val-tRNA_synth_C_sf"/>
</dbReference>
<keyword evidence="6 12" id="KW-0067">ATP-binding</keyword>
<evidence type="ECO:0000256" key="6">
    <source>
        <dbReference type="ARBA" id="ARBA00022840"/>
    </source>
</evidence>
<protein>
    <recommendedName>
        <fullName evidence="12">Valine--tRNA ligase</fullName>
        <ecNumber evidence="12">6.1.1.9</ecNumber>
    </recommendedName>
    <alternativeName>
        <fullName evidence="12">Valyl-tRNA synthetase</fullName>
        <shortName evidence="12">ValRS</shortName>
    </alternativeName>
</protein>
<dbReference type="PROSITE" id="PS00178">
    <property type="entry name" value="AA_TRNA_LIGASE_I"/>
    <property type="match status" value="1"/>
</dbReference>
<dbReference type="Proteomes" id="UP000288024">
    <property type="component" value="Unassembled WGS sequence"/>
</dbReference>
<dbReference type="NCBIfam" id="TIGR00422">
    <property type="entry name" value="valS"/>
    <property type="match status" value="1"/>
</dbReference>
<feature type="domain" description="Methionyl/Valyl/Leucyl/Isoleucyl-tRNA synthetase anticodon-binding" evidence="14">
    <location>
        <begin position="609"/>
        <end position="755"/>
    </location>
</feature>
<dbReference type="Gene3D" id="3.40.50.620">
    <property type="entry name" value="HUPs"/>
    <property type="match status" value="2"/>
</dbReference>
<gene>
    <name evidence="12" type="primary">valS</name>
    <name evidence="16" type="ORF">EM808_05965</name>
</gene>
<dbReference type="CDD" id="cd00817">
    <property type="entry name" value="ValRS_core"/>
    <property type="match status" value="1"/>
</dbReference>
<comment type="function">
    <text evidence="12">Catalyzes the attachment of valine to tRNA(Val). As ValRS can inadvertently accommodate and process structurally similar amino acids such as threonine, to avoid such errors, it has a 'posttransfer' editing activity that hydrolyzes mischarged Thr-tRNA(Val) in a tRNA-dependent manner.</text>
</comment>
<dbReference type="PANTHER" id="PTHR11946">
    <property type="entry name" value="VALYL-TRNA SYNTHETASES"/>
    <property type="match status" value="1"/>
</dbReference>
<evidence type="ECO:0000256" key="11">
    <source>
        <dbReference type="ARBA" id="ARBA00060830"/>
    </source>
</evidence>
<evidence type="ECO:0000259" key="13">
    <source>
        <dbReference type="Pfam" id="PF00133"/>
    </source>
</evidence>
<keyword evidence="5 12" id="KW-0547">Nucleotide-binding</keyword>
<dbReference type="InterPro" id="IPR009080">
    <property type="entry name" value="tRNAsynth_Ia_anticodon-bd"/>
</dbReference>
<keyword evidence="7 12" id="KW-0648">Protein biosynthesis</keyword>
<dbReference type="GO" id="GO:0006438">
    <property type="term" value="P:valyl-tRNA aminoacylation"/>
    <property type="evidence" value="ECO:0007669"/>
    <property type="project" value="UniProtKB-UniRule"/>
</dbReference>
<dbReference type="InterPro" id="IPR014729">
    <property type="entry name" value="Rossmann-like_a/b/a_fold"/>
</dbReference>
<dbReference type="SUPFAM" id="SSF50677">
    <property type="entry name" value="ValRS/IleRS/LeuRS editing domain"/>
    <property type="match status" value="1"/>
</dbReference>
<dbReference type="Pfam" id="PF08264">
    <property type="entry name" value="Anticodon_1"/>
    <property type="match status" value="1"/>
</dbReference>
<evidence type="ECO:0000313" key="16">
    <source>
        <dbReference type="EMBL" id="RVT65055.1"/>
    </source>
</evidence>
<dbReference type="AlphaFoldDB" id="A0A3S2W5B0"/>
<evidence type="ECO:0000256" key="5">
    <source>
        <dbReference type="ARBA" id="ARBA00022741"/>
    </source>
</evidence>
<dbReference type="InterPro" id="IPR009008">
    <property type="entry name" value="Val/Leu/Ile-tRNA-synth_edit"/>
</dbReference>
<dbReference type="FunFam" id="3.40.50.620:FF:000098">
    <property type="entry name" value="Valine--tRNA ligase"/>
    <property type="match status" value="1"/>
</dbReference>
<dbReference type="InterPro" id="IPR019499">
    <property type="entry name" value="Val-tRNA_synth_tRNA-bd"/>
</dbReference>
<comment type="domain">
    <text evidence="12">The C-terminal coiled-coil domain is crucial for aminoacylation activity.</text>
</comment>
<dbReference type="FunFam" id="1.10.287.380:FF:000001">
    <property type="entry name" value="Valine--tRNA ligase"/>
    <property type="match status" value="1"/>
</dbReference>
<dbReference type="CDD" id="cd07962">
    <property type="entry name" value="Anticodon_Ia_Val"/>
    <property type="match status" value="1"/>
</dbReference>
<keyword evidence="8 12" id="KW-0175">Coiled coil</keyword>
<name>A0A3S2W5B0_9BACI</name>